<proteinExistence type="inferred from homology"/>
<dbReference type="InterPro" id="IPR002397">
    <property type="entry name" value="Cyt_P450_B"/>
</dbReference>
<evidence type="ECO:0000256" key="5">
    <source>
        <dbReference type="ARBA" id="ARBA00023004"/>
    </source>
</evidence>
<dbReference type="Proteomes" id="UP001550628">
    <property type="component" value="Unassembled WGS sequence"/>
</dbReference>
<dbReference type="EMBL" id="JBEYBF010000001">
    <property type="protein sequence ID" value="MEU1950830.1"/>
    <property type="molecule type" value="Genomic_DNA"/>
</dbReference>
<accession>A0ABV2WIW8</accession>
<keyword evidence="6 7" id="KW-0503">Monooxygenase</keyword>
<comment type="caution">
    <text evidence="8">The sequence shown here is derived from an EMBL/GenBank/DDBJ whole genome shotgun (WGS) entry which is preliminary data.</text>
</comment>
<dbReference type="InterPro" id="IPR001128">
    <property type="entry name" value="Cyt_P450"/>
</dbReference>
<evidence type="ECO:0000256" key="6">
    <source>
        <dbReference type="ARBA" id="ARBA00023033"/>
    </source>
</evidence>
<keyword evidence="3 7" id="KW-0479">Metal-binding</keyword>
<organism evidence="8 9">
    <name type="scientific">Nocardia rhamnosiphila</name>
    <dbReference type="NCBI Taxonomy" id="426716"/>
    <lineage>
        <taxon>Bacteria</taxon>
        <taxon>Bacillati</taxon>
        <taxon>Actinomycetota</taxon>
        <taxon>Actinomycetes</taxon>
        <taxon>Mycobacteriales</taxon>
        <taxon>Nocardiaceae</taxon>
        <taxon>Nocardia</taxon>
    </lineage>
</organism>
<dbReference type="InterPro" id="IPR036396">
    <property type="entry name" value="Cyt_P450_sf"/>
</dbReference>
<evidence type="ECO:0000256" key="7">
    <source>
        <dbReference type="RuleBase" id="RU000461"/>
    </source>
</evidence>
<dbReference type="SUPFAM" id="SSF48264">
    <property type="entry name" value="Cytochrome P450"/>
    <property type="match status" value="1"/>
</dbReference>
<comment type="similarity">
    <text evidence="1 7">Belongs to the cytochrome P450 family.</text>
</comment>
<keyword evidence="2 7" id="KW-0349">Heme</keyword>
<dbReference type="Gene3D" id="1.10.630.10">
    <property type="entry name" value="Cytochrome P450"/>
    <property type="match status" value="1"/>
</dbReference>
<name>A0ABV2WIW8_9NOCA</name>
<evidence type="ECO:0000256" key="1">
    <source>
        <dbReference type="ARBA" id="ARBA00010617"/>
    </source>
</evidence>
<dbReference type="InterPro" id="IPR017972">
    <property type="entry name" value="Cyt_P450_CS"/>
</dbReference>
<keyword evidence="5 7" id="KW-0408">Iron</keyword>
<dbReference type="CDD" id="cd11029">
    <property type="entry name" value="CYP107-like"/>
    <property type="match status" value="1"/>
</dbReference>
<keyword evidence="9" id="KW-1185">Reference proteome</keyword>
<reference evidence="8 9" key="1">
    <citation type="submission" date="2024-06" db="EMBL/GenBank/DDBJ databases">
        <title>The Natural Products Discovery Center: Release of the First 8490 Sequenced Strains for Exploring Actinobacteria Biosynthetic Diversity.</title>
        <authorList>
            <person name="Kalkreuter E."/>
            <person name="Kautsar S.A."/>
            <person name="Yang D."/>
            <person name="Bader C.D."/>
            <person name="Teijaro C.N."/>
            <person name="Fluegel L."/>
            <person name="Davis C.M."/>
            <person name="Simpson J.R."/>
            <person name="Lauterbach L."/>
            <person name="Steele A.D."/>
            <person name="Gui C."/>
            <person name="Meng S."/>
            <person name="Li G."/>
            <person name="Viehrig K."/>
            <person name="Ye F."/>
            <person name="Su P."/>
            <person name="Kiefer A.F."/>
            <person name="Nichols A."/>
            <person name="Cepeda A.J."/>
            <person name="Yan W."/>
            <person name="Fan B."/>
            <person name="Jiang Y."/>
            <person name="Adhikari A."/>
            <person name="Zheng C.-J."/>
            <person name="Schuster L."/>
            <person name="Cowan T.M."/>
            <person name="Smanski M.J."/>
            <person name="Chevrette M.G."/>
            <person name="De Carvalho L.P.S."/>
            <person name="Shen B."/>
        </authorList>
    </citation>
    <scope>NUCLEOTIDE SEQUENCE [LARGE SCALE GENOMIC DNA]</scope>
    <source>
        <strain evidence="8 9">NPDC019708</strain>
    </source>
</reference>
<dbReference type="PANTHER" id="PTHR46696:SF1">
    <property type="entry name" value="CYTOCHROME P450 YJIB-RELATED"/>
    <property type="match status" value="1"/>
</dbReference>
<dbReference type="PRINTS" id="PR00385">
    <property type="entry name" value="P450"/>
</dbReference>
<evidence type="ECO:0000313" key="8">
    <source>
        <dbReference type="EMBL" id="MEU1950830.1"/>
    </source>
</evidence>
<evidence type="ECO:0000313" key="9">
    <source>
        <dbReference type="Proteomes" id="UP001550628"/>
    </source>
</evidence>
<dbReference type="PRINTS" id="PR00359">
    <property type="entry name" value="BP450"/>
</dbReference>
<evidence type="ECO:0000256" key="2">
    <source>
        <dbReference type="ARBA" id="ARBA00022617"/>
    </source>
</evidence>
<protein>
    <submittedName>
        <fullName evidence="8">Cytochrome P450</fullName>
    </submittedName>
</protein>
<dbReference type="PANTHER" id="PTHR46696">
    <property type="entry name" value="P450, PUTATIVE (EUROFUNG)-RELATED"/>
    <property type="match status" value="1"/>
</dbReference>
<dbReference type="PROSITE" id="PS00086">
    <property type="entry name" value="CYTOCHROME_P450"/>
    <property type="match status" value="1"/>
</dbReference>
<evidence type="ECO:0000256" key="3">
    <source>
        <dbReference type="ARBA" id="ARBA00022723"/>
    </source>
</evidence>
<keyword evidence="4 7" id="KW-0560">Oxidoreductase</keyword>
<sequence>MKNFPPIVLDPEGRDIQGEITRIRERGPITRVELPGGVRAWSVIGAAELKEILSGDYVSKDPRQHWPAFRNGQISRDWPLLAWINTPSMFTAYGVDHRRLRKIIAPAFTHKRTTALEPRIRAITQGLIRSLESAPLEESVDIRGRFAYALPIEVINELLGVPEHLDGPLRDCVDAVFDTSAATDDATVSMIEVLSELVAYRSRNPGEDLTSALIVKVEEKKFTEKELLGTLYLTINAGHETTVNLLDQAIYLLLTHSGHRSAVLDGSLEWPAVIEEVLRYEAPAAHVPLRYAVKDFTLSGVAIAEGDAILAGYAGVGRDPRVHGAAADTFNPTRADKDHLAFGYGAHHCLGAPLARMEARIALSALFARYPNMELAVAPSELGATPGFVANGHRRLPVMLNG</sequence>
<dbReference type="Pfam" id="PF00067">
    <property type="entry name" value="p450"/>
    <property type="match status" value="1"/>
</dbReference>
<gene>
    <name evidence="8" type="ORF">ABZ510_03130</name>
</gene>
<evidence type="ECO:0000256" key="4">
    <source>
        <dbReference type="ARBA" id="ARBA00023002"/>
    </source>
</evidence>
<dbReference type="RefSeq" id="WP_356954207.1">
    <property type="nucleotide sequence ID" value="NZ_JBEYBD010000002.1"/>
</dbReference>